<sequence>MTRTKTAPFVRQGVSSMAISMDVLLAGLVLLAMSYLYYGWRPVLLGLIGGVSSLGAQILVSLLLSHHLPARPVSAAAYGLTVALLLPPSAPYWMPVAGGVFATAVACVPLGGEGHSPFHPAAAGASFLTICFAEQMFAYPAPRAPMTNFLPLGDTASVIAGTSPASVMKNGVSPLTTLTEAVTGQAAGAIGAVFILIIAACAVYLIARRAVYLSSILSFLAGIYLIGYLWPRLSTGPITSGLWELLSGSVVFAAVFLVGDRRYASKHFWVRIVLGLLTAAVCMAMRYYGVYEQGAFFAVLLVNAVVPLFDRRLTHLFEKGGALHAEE</sequence>
<keyword evidence="5 9" id="KW-0812">Transmembrane</keyword>
<keyword evidence="1" id="KW-0813">Transport</keyword>
<evidence type="ECO:0000256" key="5">
    <source>
        <dbReference type="ARBA" id="ARBA00022692"/>
    </source>
</evidence>
<evidence type="ECO:0000256" key="3">
    <source>
        <dbReference type="ARBA" id="ARBA00022630"/>
    </source>
</evidence>
<dbReference type="EMBL" id="JBBMFD010000003">
    <property type="protein sequence ID" value="MEQ2439915.1"/>
    <property type="molecule type" value="Genomic_DNA"/>
</dbReference>
<name>A0ABV1DXZ3_9FIRM</name>
<keyword evidence="6" id="KW-1278">Translocase</keyword>
<evidence type="ECO:0000256" key="7">
    <source>
        <dbReference type="ARBA" id="ARBA00022989"/>
    </source>
</evidence>
<reference evidence="10 11" key="1">
    <citation type="submission" date="2024-03" db="EMBL/GenBank/DDBJ databases">
        <title>Human intestinal bacterial collection.</title>
        <authorList>
            <person name="Pauvert C."/>
            <person name="Hitch T.C.A."/>
            <person name="Clavel T."/>
        </authorList>
    </citation>
    <scope>NUCLEOTIDE SEQUENCE [LARGE SCALE GENOMIC DNA]</scope>
    <source>
        <strain evidence="10 11">CLA-JM-H44</strain>
    </source>
</reference>
<evidence type="ECO:0000313" key="11">
    <source>
        <dbReference type="Proteomes" id="UP001489509"/>
    </source>
</evidence>
<evidence type="ECO:0000256" key="9">
    <source>
        <dbReference type="SAM" id="Phobius"/>
    </source>
</evidence>
<evidence type="ECO:0000256" key="2">
    <source>
        <dbReference type="ARBA" id="ARBA00022553"/>
    </source>
</evidence>
<keyword evidence="2" id="KW-0597">Phosphoprotein</keyword>
<proteinExistence type="predicted"/>
<evidence type="ECO:0000313" key="10">
    <source>
        <dbReference type="EMBL" id="MEQ2439915.1"/>
    </source>
</evidence>
<keyword evidence="4" id="KW-0288">FMN</keyword>
<dbReference type="Pfam" id="PF03116">
    <property type="entry name" value="NQR2_RnfD_RnfE"/>
    <property type="match status" value="1"/>
</dbReference>
<accession>A0ABV1DXZ3</accession>
<protein>
    <submittedName>
        <fullName evidence="10">RnfABCDGE type electron transport complex subunit D</fullName>
    </submittedName>
</protein>
<feature type="transmembrane region" description="Helical" evidence="9">
    <location>
        <begin position="44"/>
        <end position="64"/>
    </location>
</feature>
<gene>
    <name evidence="10" type="ORF">WMO26_03630</name>
</gene>
<dbReference type="PANTHER" id="PTHR30578:SF0">
    <property type="entry name" value="ION-TRANSLOCATING OXIDOREDUCTASE COMPLEX SUBUNIT D"/>
    <property type="match status" value="1"/>
</dbReference>
<keyword evidence="8 9" id="KW-0472">Membrane</keyword>
<organism evidence="10 11">
    <name type="scientific">Solibaculum intestinale</name>
    <dbReference type="NCBI Taxonomy" id="3133165"/>
    <lineage>
        <taxon>Bacteria</taxon>
        <taxon>Bacillati</taxon>
        <taxon>Bacillota</taxon>
        <taxon>Clostridia</taxon>
        <taxon>Eubacteriales</taxon>
        <taxon>Oscillospiraceae</taxon>
        <taxon>Solibaculum</taxon>
    </lineage>
</organism>
<keyword evidence="7 9" id="KW-1133">Transmembrane helix</keyword>
<evidence type="ECO:0000256" key="6">
    <source>
        <dbReference type="ARBA" id="ARBA00022967"/>
    </source>
</evidence>
<evidence type="ECO:0000256" key="8">
    <source>
        <dbReference type="ARBA" id="ARBA00023136"/>
    </source>
</evidence>
<dbReference type="RefSeq" id="WP_349218196.1">
    <property type="nucleotide sequence ID" value="NZ_JBBMFD010000003.1"/>
</dbReference>
<feature type="transmembrane region" description="Helical" evidence="9">
    <location>
        <begin position="211"/>
        <end position="230"/>
    </location>
</feature>
<keyword evidence="11" id="KW-1185">Reference proteome</keyword>
<evidence type="ECO:0000256" key="1">
    <source>
        <dbReference type="ARBA" id="ARBA00022448"/>
    </source>
</evidence>
<feature type="transmembrane region" description="Helical" evidence="9">
    <location>
        <begin position="21"/>
        <end position="38"/>
    </location>
</feature>
<dbReference type="PANTHER" id="PTHR30578">
    <property type="entry name" value="ELECTRON TRANSPORT COMPLEX PROTEIN RNFD"/>
    <property type="match status" value="1"/>
</dbReference>
<keyword evidence="3" id="KW-0285">Flavoprotein</keyword>
<comment type="caution">
    <text evidence="10">The sequence shown here is derived from an EMBL/GenBank/DDBJ whole genome shotgun (WGS) entry which is preliminary data.</text>
</comment>
<dbReference type="Proteomes" id="UP001489509">
    <property type="component" value="Unassembled WGS sequence"/>
</dbReference>
<feature type="transmembrane region" description="Helical" evidence="9">
    <location>
        <begin position="268"/>
        <end position="288"/>
    </location>
</feature>
<evidence type="ECO:0000256" key="4">
    <source>
        <dbReference type="ARBA" id="ARBA00022643"/>
    </source>
</evidence>
<feature type="transmembrane region" description="Helical" evidence="9">
    <location>
        <begin position="76"/>
        <end position="94"/>
    </location>
</feature>
<feature type="transmembrane region" description="Helical" evidence="9">
    <location>
        <begin position="242"/>
        <end position="259"/>
    </location>
</feature>
<feature type="transmembrane region" description="Helical" evidence="9">
    <location>
        <begin position="186"/>
        <end position="206"/>
    </location>
</feature>
<dbReference type="InterPro" id="IPR004338">
    <property type="entry name" value="NqrB/RnfD"/>
</dbReference>